<dbReference type="AlphaFoldDB" id="A0A9Q1IQH3"/>
<feature type="region of interest" description="Disordered" evidence="1">
    <location>
        <begin position="1"/>
        <end position="42"/>
    </location>
</feature>
<organism evidence="2 3">
    <name type="scientific">Synaphobranchus kaupii</name>
    <name type="common">Kaup's arrowtooth eel</name>
    <dbReference type="NCBI Taxonomy" id="118154"/>
    <lineage>
        <taxon>Eukaryota</taxon>
        <taxon>Metazoa</taxon>
        <taxon>Chordata</taxon>
        <taxon>Craniata</taxon>
        <taxon>Vertebrata</taxon>
        <taxon>Euteleostomi</taxon>
        <taxon>Actinopterygii</taxon>
        <taxon>Neopterygii</taxon>
        <taxon>Teleostei</taxon>
        <taxon>Anguilliformes</taxon>
        <taxon>Synaphobranchidae</taxon>
        <taxon>Synaphobranchus</taxon>
    </lineage>
</organism>
<accession>A0A9Q1IQH3</accession>
<proteinExistence type="predicted"/>
<dbReference type="EMBL" id="JAINUF010000009">
    <property type="protein sequence ID" value="KAJ8350704.1"/>
    <property type="molecule type" value="Genomic_DNA"/>
</dbReference>
<evidence type="ECO:0000313" key="3">
    <source>
        <dbReference type="Proteomes" id="UP001152622"/>
    </source>
</evidence>
<sequence length="76" mass="8220">MSAAVGMKTAMEQTEGRTRWPPTPPPSSPMPTSGGPASSARAQCGEVPQPVRYNIYSCFHSRPLTLVTVAKRCSWK</sequence>
<reference evidence="2" key="1">
    <citation type="journal article" date="2023" name="Science">
        <title>Genome structures resolve the early diversification of teleost fishes.</title>
        <authorList>
            <person name="Parey E."/>
            <person name="Louis A."/>
            <person name="Montfort J."/>
            <person name="Bouchez O."/>
            <person name="Roques C."/>
            <person name="Iampietro C."/>
            <person name="Lluch J."/>
            <person name="Castinel A."/>
            <person name="Donnadieu C."/>
            <person name="Desvignes T."/>
            <person name="Floi Bucao C."/>
            <person name="Jouanno E."/>
            <person name="Wen M."/>
            <person name="Mejri S."/>
            <person name="Dirks R."/>
            <person name="Jansen H."/>
            <person name="Henkel C."/>
            <person name="Chen W.J."/>
            <person name="Zahm M."/>
            <person name="Cabau C."/>
            <person name="Klopp C."/>
            <person name="Thompson A.W."/>
            <person name="Robinson-Rechavi M."/>
            <person name="Braasch I."/>
            <person name="Lecointre G."/>
            <person name="Bobe J."/>
            <person name="Postlethwait J.H."/>
            <person name="Berthelot C."/>
            <person name="Roest Crollius H."/>
            <person name="Guiguen Y."/>
        </authorList>
    </citation>
    <scope>NUCLEOTIDE SEQUENCE</scope>
    <source>
        <strain evidence="2">WJC10195</strain>
    </source>
</reference>
<protein>
    <submittedName>
        <fullName evidence="2">Uncharacterized protein</fullName>
    </submittedName>
</protein>
<evidence type="ECO:0000313" key="2">
    <source>
        <dbReference type="EMBL" id="KAJ8350704.1"/>
    </source>
</evidence>
<dbReference type="Proteomes" id="UP001152622">
    <property type="component" value="Chromosome 9"/>
</dbReference>
<keyword evidence="3" id="KW-1185">Reference proteome</keyword>
<feature type="compositionally biased region" description="Low complexity" evidence="1">
    <location>
        <begin position="30"/>
        <end position="40"/>
    </location>
</feature>
<gene>
    <name evidence="2" type="ORF">SKAU_G00258340</name>
</gene>
<comment type="caution">
    <text evidence="2">The sequence shown here is derived from an EMBL/GenBank/DDBJ whole genome shotgun (WGS) entry which is preliminary data.</text>
</comment>
<name>A0A9Q1IQH3_SYNKA</name>
<evidence type="ECO:0000256" key="1">
    <source>
        <dbReference type="SAM" id="MobiDB-lite"/>
    </source>
</evidence>